<feature type="transmembrane region" description="Helical" evidence="2">
    <location>
        <begin position="42"/>
        <end position="59"/>
    </location>
</feature>
<keyword evidence="2" id="KW-1133">Transmembrane helix</keyword>
<gene>
    <name evidence="3" type="ORF">EHS24_003345</name>
</gene>
<dbReference type="EMBL" id="RSCE01000016">
    <property type="protein sequence ID" value="RSH77384.1"/>
    <property type="molecule type" value="Genomic_DNA"/>
</dbReference>
<keyword evidence="4" id="KW-1185">Reference proteome</keyword>
<dbReference type="AlphaFoldDB" id="A0A427XF93"/>
<dbReference type="STRING" id="105984.A0A427XF93"/>
<sequence>MKDEDFDTAPLLSDPESGAHRSPRDHHGRFSLASCRFPTRRIHLILLGVALFVLGYLAHPQTAGAGQTIRYWTSPRFQRAVRIRVFNELLQERYPSSDEGSRNHRQHNFDSLERLALCTNAGTCTENEKTIIVLASGHFGNALAGMVSGEDIWAISTLHAFQELNMTTLITFGHMETLFIYQSLPDLIPVVIWEGGNLRRCIARNSTNHIEMEQKDEESGAWQHGIQGCIQTPHFPLGVPIWKSFAFHFWDNAASPLGREWTLAPEDYGAMDRDHEGNHYLGYSIEQRCLNAPYFSEREHRAIVLAKNPSYFEKIRNRFYHLLNGAKERVPDAADPAGVMTQFKIISTAGHEVTPNNPAAVIDEPGVEVIGRQPQDQWIQTVARSKVMLGIGAPPLSPSPFDALCCGVPFINPILKWDESDPTNRFKWVTQANGLKFVDPPYVYHVFQEDADGLAKAIGDAVANPITRYVPPNMRSDAVRDRHLDLVKGDWLAAAKKYVGEHFDANDPDTTWLCMDPPKNRNTFMMPGHEGEAGAA</sequence>
<name>A0A427XF93_9TREE</name>
<evidence type="ECO:0000313" key="3">
    <source>
        <dbReference type="EMBL" id="RSH77384.1"/>
    </source>
</evidence>
<reference evidence="3 4" key="1">
    <citation type="submission" date="2018-11" db="EMBL/GenBank/DDBJ databases">
        <title>Genome sequence of Apiotrichum porosum DSM 27194.</title>
        <authorList>
            <person name="Aliyu H."/>
            <person name="Gorte O."/>
            <person name="Ochsenreither K."/>
        </authorList>
    </citation>
    <scope>NUCLEOTIDE SEQUENCE [LARGE SCALE GENOMIC DNA]</scope>
    <source>
        <strain evidence="3 4">DSM 27194</strain>
    </source>
</reference>
<organism evidence="3 4">
    <name type="scientific">Apiotrichum porosum</name>
    <dbReference type="NCBI Taxonomy" id="105984"/>
    <lineage>
        <taxon>Eukaryota</taxon>
        <taxon>Fungi</taxon>
        <taxon>Dikarya</taxon>
        <taxon>Basidiomycota</taxon>
        <taxon>Agaricomycotina</taxon>
        <taxon>Tremellomycetes</taxon>
        <taxon>Trichosporonales</taxon>
        <taxon>Trichosporonaceae</taxon>
        <taxon>Apiotrichum</taxon>
    </lineage>
</organism>
<keyword evidence="2" id="KW-0812">Transmembrane</keyword>
<proteinExistence type="predicted"/>
<keyword evidence="2" id="KW-0472">Membrane</keyword>
<accession>A0A427XF93</accession>
<dbReference type="RefSeq" id="XP_028472531.1">
    <property type="nucleotide sequence ID" value="XM_028619035.1"/>
</dbReference>
<dbReference type="GeneID" id="39587888"/>
<feature type="region of interest" description="Disordered" evidence="1">
    <location>
        <begin position="1"/>
        <end position="26"/>
    </location>
</feature>
<evidence type="ECO:0000313" key="4">
    <source>
        <dbReference type="Proteomes" id="UP000279236"/>
    </source>
</evidence>
<comment type="caution">
    <text evidence="3">The sequence shown here is derived from an EMBL/GenBank/DDBJ whole genome shotgun (WGS) entry which is preliminary data.</text>
</comment>
<dbReference type="Proteomes" id="UP000279236">
    <property type="component" value="Unassembled WGS sequence"/>
</dbReference>
<dbReference type="OrthoDB" id="2113294at2759"/>
<evidence type="ECO:0000256" key="1">
    <source>
        <dbReference type="SAM" id="MobiDB-lite"/>
    </source>
</evidence>
<evidence type="ECO:0000256" key="2">
    <source>
        <dbReference type="SAM" id="Phobius"/>
    </source>
</evidence>
<protein>
    <submittedName>
        <fullName evidence="3">Uncharacterized protein</fullName>
    </submittedName>
</protein>